<evidence type="ECO:0000313" key="2">
    <source>
        <dbReference type="EMBL" id="MBP1987215.1"/>
    </source>
</evidence>
<dbReference type="EMBL" id="JAGGLC010000003">
    <property type="protein sequence ID" value="MBP1987215.1"/>
    <property type="molecule type" value="Genomic_DNA"/>
</dbReference>
<protein>
    <submittedName>
        <fullName evidence="2">Uncharacterized protein</fullName>
    </submittedName>
</protein>
<comment type="caution">
    <text evidence="2">The sequence shown here is derived from an EMBL/GenBank/DDBJ whole genome shotgun (WGS) entry which is preliminary data.</text>
</comment>
<organism evidence="2 3">
    <name type="scientific">Halolamina salifodinae</name>
    <dbReference type="NCBI Taxonomy" id="1202767"/>
    <lineage>
        <taxon>Archaea</taxon>
        <taxon>Methanobacteriati</taxon>
        <taxon>Methanobacteriota</taxon>
        <taxon>Stenosarchaea group</taxon>
        <taxon>Halobacteria</taxon>
        <taxon>Halobacteriales</taxon>
        <taxon>Haloferacaceae</taxon>
    </lineage>
</organism>
<evidence type="ECO:0000256" key="1">
    <source>
        <dbReference type="SAM" id="MobiDB-lite"/>
    </source>
</evidence>
<evidence type="ECO:0000313" key="3">
    <source>
        <dbReference type="Proteomes" id="UP000823736"/>
    </source>
</evidence>
<sequence>MTTHVVCRDCPFEALVDDADADETVETHEEETGHNVDDGRIDGGAKLVTDGGESIPREQYEHIADARDALRKVDGRELPNEVAQFVETAYSKFDWWHDLVEESEGGDA</sequence>
<reference evidence="2" key="1">
    <citation type="submission" date="2021-03" db="EMBL/GenBank/DDBJ databases">
        <title>Genomic Encyclopedia of Type Strains, Phase IV (KMG-IV): sequencing the most valuable type-strain genomes for metagenomic binning, comparative biology and taxonomic classification.</title>
        <authorList>
            <person name="Goeker M."/>
        </authorList>
    </citation>
    <scope>NUCLEOTIDE SEQUENCE</scope>
    <source>
        <strain evidence="2">DSM 26232</strain>
    </source>
</reference>
<dbReference type="RefSeq" id="WP_209491691.1">
    <property type="nucleotide sequence ID" value="NZ_JAGGLC010000003.1"/>
</dbReference>
<accession>A0A8T4H0W4</accession>
<dbReference type="AlphaFoldDB" id="A0A8T4H0W4"/>
<name>A0A8T4H0W4_9EURY</name>
<proteinExistence type="predicted"/>
<dbReference type="Proteomes" id="UP000823736">
    <property type="component" value="Unassembled WGS sequence"/>
</dbReference>
<feature type="compositionally biased region" description="Basic and acidic residues" evidence="1">
    <location>
        <begin position="25"/>
        <end position="43"/>
    </location>
</feature>
<feature type="region of interest" description="Disordered" evidence="1">
    <location>
        <begin position="21"/>
        <end position="53"/>
    </location>
</feature>
<keyword evidence="3" id="KW-1185">Reference proteome</keyword>
<gene>
    <name evidence="2" type="ORF">J2753_001713</name>
</gene>